<dbReference type="AlphaFoldDB" id="A0A9D3WYS1"/>
<evidence type="ECO:0000313" key="3">
    <source>
        <dbReference type="Proteomes" id="UP000827986"/>
    </source>
</evidence>
<comment type="caution">
    <text evidence="2">The sequence shown here is derived from an EMBL/GenBank/DDBJ whole genome shotgun (WGS) entry which is preliminary data.</text>
</comment>
<evidence type="ECO:0000256" key="1">
    <source>
        <dbReference type="SAM" id="MobiDB-lite"/>
    </source>
</evidence>
<gene>
    <name evidence="2" type="ORF">KIL84_014020</name>
</gene>
<accession>A0A9D3WYS1</accession>
<keyword evidence="3" id="KW-1185">Reference proteome</keyword>
<dbReference type="Proteomes" id="UP000827986">
    <property type="component" value="Unassembled WGS sequence"/>
</dbReference>
<name>A0A9D3WYS1_9SAUR</name>
<evidence type="ECO:0000313" key="2">
    <source>
        <dbReference type="EMBL" id="KAH1169430.1"/>
    </source>
</evidence>
<organism evidence="2 3">
    <name type="scientific">Mauremys mutica</name>
    <name type="common">yellowpond turtle</name>
    <dbReference type="NCBI Taxonomy" id="74926"/>
    <lineage>
        <taxon>Eukaryota</taxon>
        <taxon>Metazoa</taxon>
        <taxon>Chordata</taxon>
        <taxon>Craniata</taxon>
        <taxon>Vertebrata</taxon>
        <taxon>Euteleostomi</taxon>
        <taxon>Archelosauria</taxon>
        <taxon>Testudinata</taxon>
        <taxon>Testudines</taxon>
        <taxon>Cryptodira</taxon>
        <taxon>Durocryptodira</taxon>
        <taxon>Testudinoidea</taxon>
        <taxon>Geoemydidae</taxon>
        <taxon>Geoemydinae</taxon>
        <taxon>Mauremys</taxon>
    </lineage>
</organism>
<feature type="region of interest" description="Disordered" evidence="1">
    <location>
        <begin position="1"/>
        <end position="109"/>
    </location>
</feature>
<dbReference type="EMBL" id="JAHDVG010000485">
    <property type="protein sequence ID" value="KAH1169430.1"/>
    <property type="molecule type" value="Genomic_DNA"/>
</dbReference>
<protein>
    <submittedName>
        <fullName evidence="2">Uncharacterized protein</fullName>
    </submittedName>
</protein>
<reference evidence="2" key="1">
    <citation type="submission" date="2021-09" db="EMBL/GenBank/DDBJ databases">
        <title>The genome of Mauremys mutica provides insights into the evolution of semi-aquatic lifestyle.</title>
        <authorList>
            <person name="Gong S."/>
            <person name="Gao Y."/>
        </authorList>
    </citation>
    <scope>NUCLEOTIDE SEQUENCE</scope>
    <source>
        <strain evidence="2">MM-2020</strain>
        <tissue evidence="2">Muscle</tissue>
    </source>
</reference>
<proteinExistence type="predicted"/>
<sequence length="226" mass="24226">MRGLASPHSLLPGPRPHVTGTSPCCGPRASQECQRVRAGEPAGPALRRNGKRKGSVRVAQRAGSGPARAPSSSERVRPVRLRVQELSGPLPPTPSRRSVLRRTPSAAGAERLRTRLSGDPACTAPESHLICRRHVLRRAPSATGAERLRTRLSGDPACTALESHLSYRRNVLRRAPSATGAERLRTRLSGDPACTAPESHLICRRHVLRRAPITPRSAPGAALGVR</sequence>
<feature type="compositionally biased region" description="Low complexity" evidence="1">
    <location>
        <begin position="61"/>
        <end position="73"/>
    </location>
</feature>